<proteinExistence type="predicted"/>
<keyword evidence="3 5" id="KW-1133">Transmembrane helix</keyword>
<evidence type="ECO:0000256" key="2">
    <source>
        <dbReference type="ARBA" id="ARBA00022692"/>
    </source>
</evidence>
<sequence>MDLLIVIVLCLIGLLLILAEIFLIPGVTITMVAGIAASMGGVYYAFTRLGTSAGIIVLLIMLTFIIVSCIYLVRSKTLDKMGLETNSDSTVVPDEALKIAVGDEGISLSRLNPMGKVEVNGIVMEGKSFDEFIDEKTKIIVVKVSAMQLIVKTK</sequence>
<feature type="domain" description="NfeD-like C-terminal" evidence="6">
    <location>
        <begin position="101"/>
        <end position="152"/>
    </location>
</feature>
<dbReference type="Proteomes" id="UP000324575">
    <property type="component" value="Unassembled WGS sequence"/>
</dbReference>
<dbReference type="EMBL" id="SNRX01000012">
    <property type="protein sequence ID" value="KAA6301938.1"/>
    <property type="molecule type" value="Genomic_DNA"/>
</dbReference>
<dbReference type="InterPro" id="IPR012340">
    <property type="entry name" value="NA-bd_OB-fold"/>
</dbReference>
<keyword evidence="2 5" id="KW-0812">Transmembrane</keyword>
<reference evidence="7 8" key="1">
    <citation type="submission" date="2019-03" db="EMBL/GenBank/DDBJ databases">
        <title>Single cell metagenomics reveals metabolic interactions within the superorganism composed of flagellate Streblomastix strix and complex community of Bacteroidetes bacteria on its surface.</title>
        <authorList>
            <person name="Treitli S.C."/>
            <person name="Kolisko M."/>
            <person name="Husnik F."/>
            <person name="Keeling P."/>
            <person name="Hampl V."/>
        </authorList>
    </citation>
    <scope>NUCLEOTIDE SEQUENCE [LARGE SCALE GENOMIC DNA]</scope>
    <source>
        <strain evidence="7">St1</strain>
    </source>
</reference>
<name>A0A5M8P0L9_9BACT</name>
<evidence type="ECO:0000256" key="1">
    <source>
        <dbReference type="ARBA" id="ARBA00004141"/>
    </source>
</evidence>
<evidence type="ECO:0000313" key="8">
    <source>
        <dbReference type="Proteomes" id="UP000324575"/>
    </source>
</evidence>
<comment type="caution">
    <text evidence="7">The sequence shown here is derived from an EMBL/GenBank/DDBJ whole genome shotgun (WGS) entry which is preliminary data.</text>
</comment>
<comment type="subcellular location">
    <subcellularLocation>
        <location evidence="1">Membrane</location>
        <topology evidence="1">Multi-pass membrane protein</topology>
    </subcellularLocation>
</comment>
<evidence type="ECO:0000256" key="4">
    <source>
        <dbReference type="ARBA" id="ARBA00023136"/>
    </source>
</evidence>
<dbReference type="PANTHER" id="PTHR33507">
    <property type="entry name" value="INNER MEMBRANE PROTEIN YBBJ"/>
    <property type="match status" value="1"/>
</dbReference>
<evidence type="ECO:0000256" key="5">
    <source>
        <dbReference type="SAM" id="Phobius"/>
    </source>
</evidence>
<keyword evidence="4 5" id="KW-0472">Membrane</keyword>
<evidence type="ECO:0000259" key="6">
    <source>
        <dbReference type="Pfam" id="PF01957"/>
    </source>
</evidence>
<evidence type="ECO:0000256" key="3">
    <source>
        <dbReference type="ARBA" id="ARBA00022989"/>
    </source>
</evidence>
<organism evidence="7 8">
    <name type="scientific">Candidatus Ordinivivax streblomastigis</name>
    <dbReference type="NCBI Taxonomy" id="2540710"/>
    <lineage>
        <taxon>Bacteria</taxon>
        <taxon>Pseudomonadati</taxon>
        <taxon>Bacteroidota</taxon>
        <taxon>Bacteroidia</taxon>
        <taxon>Bacteroidales</taxon>
        <taxon>Candidatus Ordinivivax</taxon>
    </lineage>
</organism>
<dbReference type="Pfam" id="PF01957">
    <property type="entry name" value="NfeD"/>
    <property type="match status" value="1"/>
</dbReference>
<dbReference type="InterPro" id="IPR002810">
    <property type="entry name" value="NfeD-like_C"/>
</dbReference>
<dbReference type="GO" id="GO:0005886">
    <property type="term" value="C:plasma membrane"/>
    <property type="evidence" value="ECO:0007669"/>
    <property type="project" value="TreeGrafter"/>
</dbReference>
<accession>A0A5M8P0L9</accession>
<dbReference type="InterPro" id="IPR052165">
    <property type="entry name" value="Membrane_assoc_protease"/>
</dbReference>
<dbReference type="AlphaFoldDB" id="A0A5M8P0L9"/>
<protein>
    <recommendedName>
        <fullName evidence="6">NfeD-like C-terminal domain-containing protein</fullName>
    </recommendedName>
</protein>
<evidence type="ECO:0000313" key="7">
    <source>
        <dbReference type="EMBL" id="KAA6301938.1"/>
    </source>
</evidence>
<dbReference type="PANTHER" id="PTHR33507:SF3">
    <property type="entry name" value="INNER MEMBRANE PROTEIN YBBJ"/>
    <property type="match status" value="1"/>
</dbReference>
<feature type="transmembrane region" description="Helical" evidence="5">
    <location>
        <begin position="53"/>
        <end position="73"/>
    </location>
</feature>
<dbReference type="Gene3D" id="2.40.50.140">
    <property type="entry name" value="Nucleic acid-binding proteins"/>
    <property type="match status" value="1"/>
</dbReference>
<gene>
    <name evidence="7" type="ORF">EZS26_001941</name>
</gene>